<dbReference type="RefSeq" id="WP_379884180.1">
    <property type="nucleotide sequence ID" value="NZ_JBHTLP010000007.1"/>
</dbReference>
<sequence>MRKTVFILGLLGWLLGSHSVSAQHEQYLDGRPAAQYRIPCVDEGVVLRHGDGKDSCDTYGAREAILDQVGNTYYLFYDGAGKDGWRACLATSKDLRNWEKKGAILALGDASQKDSKSASSPWVIQHDGIWHMFYLGTPNTTPAPDRIPAFPYMTMKAKAPSIAGPWIKQYAVDPLPLKPNSYYSLTASPGYIVPYQNEFLQFFSASTDQGKGVQRTVSIARTRNLDGSWDISETPALPLEEQIENSSLYYDKGQKTWYLFTNHIGITEKKVEYTDAIWVYWTKDLLNWRKEDKAVVLDGKNCSWSKGAIGMPTVVRVGNRLAMLYDAAPGESISHMKRNIGLAWIPLPIKVQR</sequence>
<keyword evidence="1" id="KW-0732">Signal</keyword>
<evidence type="ECO:0008006" key="4">
    <source>
        <dbReference type="Google" id="ProtNLM"/>
    </source>
</evidence>
<comment type="caution">
    <text evidence="2">The sequence shown here is derived from an EMBL/GenBank/DDBJ whole genome shotgun (WGS) entry which is preliminary data.</text>
</comment>
<dbReference type="InterPro" id="IPR023296">
    <property type="entry name" value="Glyco_hydro_beta-prop_sf"/>
</dbReference>
<dbReference type="EMBL" id="JBHTLP010000007">
    <property type="protein sequence ID" value="MFD1141135.1"/>
    <property type="molecule type" value="Genomic_DNA"/>
</dbReference>
<dbReference type="SUPFAM" id="SSF75005">
    <property type="entry name" value="Arabinanase/levansucrase/invertase"/>
    <property type="match status" value="1"/>
</dbReference>
<reference evidence="3" key="1">
    <citation type="journal article" date="2019" name="Int. J. Syst. Evol. Microbiol.">
        <title>The Global Catalogue of Microorganisms (GCM) 10K type strain sequencing project: providing services to taxonomists for standard genome sequencing and annotation.</title>
        <authorList>
            <consortium name="The Broad Institute Genomics Platform"/>
            <consortium name="The Broad Institute Genome Sequencing Center for Infectious Disease"/>
            <person name="Wu L."/>
            <person name="Ma J."/>
        </authorList>
    </citation>
    <scope>NUCLEOTIDE SEQUENCE [LARGE SCALE GENOMIC DNA]</scope>
    <source>
        <strain evidence="3">CCUG 55608</strain>
    </source>
</reference>
<organism evidence="2 3">
    <name type="scientific">Larkinella insperata</name>
    <dbReference type="NCBI Taxonomy" id="332158"/>
    <lineage>
        <taxon>Bacteria</taxon>
        <taxon>Pseudomonadati</taxon>
        <taxon>Bacteroidota</taxon>
        <taxon>Cytophagia</taxon>
        <taxon>Cytophagales</taxon>
        <taxon>Spirosomataceae</taxon>
        <taxon>Larkinella</taxon>
    </lineage>
</organism>
<feature type="chain" id="PRO_5047226614" description="Glycosyl hydrolase family 43" evidence="1">
    <location>
        <begin position="23"/>
        <end position="353"/>
    </location>
</feature>
<evidence type="ECO:0000313" key="2">
    <source>
        <dbReference type="EMBL" id="MFD1141135.1"/>
    </source>
</evidence>
<evidence type="ECO:0000256" key="1">
    <source>
        <dbReference type="SAM" id="SignalP"/>
    </source>
</evidence>
<protein>
    <recommendedName>
        <fullName evidence="4">Glycosyl hydrolase family 43</fullName>
    </recommendedName>
</protein>
<dbReference type="Gene3D" id="2.115.10.20">
    <property type="entry name" value="Glycosyl hydrolase domain, family 43"/>
    <property type="match status" value="2"/>
</dbReference>
<keyword evidence="3" id="KW-1185">Reference proteome</keyword>
<gene>
    <name evidence="2" type="ORF">ACFQ4C_08450</name>
</gene>
<proteinExistence type="predicted"/>
<feature type="signal peptide" evidence="1">
    <location>
        <begin position="1"/>
        <end position="22"/>
    </location>
</feature>
<dbReference type="Proteomes" id="UP001597116">
    <property type="component" value="Unassembled WGS sequence"/>
</dbReference>
<name>A0ABW3Q8R5_9BACT</name>
<evidence type="ECO:0000313" key="3">
    <source>
        <dbReference type="Proteomes" id="UP001597116"/>
    </source>
</evidence>
<accession>A0ABW3Q8R5</accession>